<evidence type="ECO:0000256" key="3">
    <source>
        <dbReference type="ARBA" id="ARBA00022692"/>
    </source>
</evidence>
<feature type="transmembrane region" description="Helical" evidence="7">
    <location>
        <begin position="214"/>
        <end position="233"/>
    </location>
</feature>
<dbReference type="SUPFAM" id="SSF103473">
    <property type="entry name" value="MFS general substrate transporter"/>
    <property type="match status" value="1"/>
</dbReference>
<organism evidence="8 9">
    <name type="scientific">Paracoccus aminophilus JCM 7686</name>
    <dbReference type="NCBI Taxonomy" id="1367847"/>
    <lineage>
        <taxon>Bacteria</taxon>
        <taxon>Pseudomonadati</taxon>
        <taxon>Pseudomonadota</taxon>
        <taxon>Alphaproteobacteria</taxon>
        <taxon>Rhodobacterales</taxon>
        <taxon>Paracoccaceae</taxon>
        <taxon>Paracoccus</taxon>
    </lineage>
</organism>
<dbReference type="EMBL" id="CP006650">
    <property type="protein sequence ID" value="AGT07406.1"/>
    <property type="molecule type" value="Genomic_DNA"/>
</dbReference>
<feature type="transmembrane region" description="Helical" evidence="7">
    <location>
        <begin position="381"/>
        <end position="404"/>
    </location>
</feature>
<dbReference type="GO" id="GO:0005886">
    <property type="term" value="C:plasma membrane"/>
    <property type="evidence" value="ECO:0007669"/>
    <property type="project" value="TreeGrafter"/>
</dbReference>
<comment type="subcellular location">
    <subcellularLocation>
        <location evidence="1">Endomembrane system</location>
        <topology evidence="1">Multi-pass membrane protein</topology>
    </subcellularLocation>
</comment>
<accession>S5YQ40</accession>
<keyword evidence="9" id="KW-1185">Reference proteome</keyword>
<feature type="transmembrane region" description="Helical" evidence="7">
    <location>
        <begin position="342"/>
        <end position="361"/>
    </location>
</feature>
<dbReference type="KEGG" id="pami:JCM7686_0297"/>
<proteinExistence type="predicted"/>
<gene>
    <name evidence="8" type="ORF">JCM7686_0297</name>
</gene>
<keyword evidence="5 7" id="KW-0472">Membrane</keyword>
<evidence type="ECO:0000256" key="2">
    <source>
        <dbReference type="ARBA" id="ARBA00022448"/>
    </source>
</evidence>
<feature type="transmembrane region" description="Helical" evidence="7">
    <location>
        <begin position="566"/>
        <end position="586"/>
    </location>
</feature>
<feature type="transmembrane region" description="Helical" evidence="7">
    <location>
        <begin position="276"/>
        <end position="304"/>
    </location>
</feature>
<keyword evidence="4 7" id="KW-1133">Transmembrane helix</keyword>
<evidence type="ECO:0000313" key="8">
    <source>
        <dbReference type="EMBL" id="AGT07406.1"/>
    </source>
</evidence>
<dbReference type="GO" id="GO:0012505">
    <property type="term" value="C:endomembrane system"/>
    <property type="evidence" value="ECO:0007669"/>
    <property type="project" value="UniProtKB-SubCell"/>
</dbReference>
<feature type="compositionally biased region" description="Basic and acidic residues" evidence="6">
    <location>
        <begin position="34"/>
        <end position="46"/>
    </location>
</feature>
<feature type="compositionally biased region" description="Low complexity" evidence="6">
    <location>
        <begin position="60"/>
        <end position="72"/>
    </location>
</feature>
<name>S5YQ40_PARAH</name>
<dbReference type="PANTHER" id="PTHR23501">
    <property type="entry name" value="MAJOR FACILITATOR SUPERFAMILY"/>
    <property type="match status" value="1"/>
</dbReference>
<feature type="transmembrane region" description="Helical" evidence="7">
    <location>
        <begin position="440"/>
        <end position="459"/>
    </location>
</feature>
<feature type="transmembrane region" description="Helical" evidence="7">
    <location>
        <begin position="181"/>
        <end position="202"/>
    </location>
</feature>
<evidence type="ECO:0000256" key="5">
    <source>
        <dbReference type="ARBA" id="ARBA00023136"/>
    </source>
</evidence>
<dbReference type="PATRIC" id="fig|1367847.3.peg.234"/>
<feature type="transmembrane region" description="Helical" evidence="7">
    <location>
        <begin position="310"/>
        <end position="330"/>
    </location>
</feature>
<protein>
    <submittedName>
        <fullName evidence="8">MFS transporter</fullName>
    </submittedName>
</protein>
<dbReference type="GO" id="GO:0022857">
    <property type="term" value="F:transmembrane transporter activity"/>
    <property type="evidence" value="ECO:0007669"/>
    <property type="project" value="TreeGrafter"/>
</dbReference>
<dbReference type="InterPro" id="IPR036259">
    <property type="entry name" value="MFS_trans_sf"/>
</dbReference>
<keyword evidence="2" id="KW-0813">Transport</keyword>
<dbReference type="STRING" id="1367847.JCM7686_0297"/>
<evidence type="ECO:0000256" key="1">
    <source>
        <dbReference type="ARBA" id="ARBA00004127"/>
    </source>
</evidence>
<sequence length="630" mass="66875">MNKSPAAEDPTRAPALPAEGQSAEPADAAQGPRVADRAEDRVEDAPAHASSASGAEPVTAPSDPSPASAPAAPAAPPAFVPMSMMMTLCYMGAAALISITQGLGQGFITANIAQIAGELGATQTQASWLLAAYLIPRASLPLMLIKIRMQYGLRSFCEIAIAIYLVLAIVSLWITDLRSAVVVQFFNGMASAPLSTLAFLYMIEPLSPQWKMRLGMPLVMALSSVGPSLARVISPALFGDAGWTGVHLMTLGMAGVALALVFLLPLRPTPKAKVLALMDVVSWLFIATGFGGFTVAFVMGSIYWWTEAPWIGWMLILGIASLTIAVVIELHRKSPLLDIRWLASPAIVHLTITLLIFRLILSEQSSGAPRMFQVLGVTQDQLVPLFAVICFFCLLGGFACAPFLKLERVPQFHVVALILIATGAWMDSHSTIDTRPQQMMLSQAMIAFAGTIFIGPALLRGLMAALARGPNYILSFFVVFLSTQSLGGSVGSGLFTGVINHRQAFHMQVLQEELTTTSPLAAASLTARMAALGPQITDPALRKAEAAALLASDVSNQAYVMAYNDVYFLTFLIAAFALAALLLHIFRDWLAARIERIFPPPAKASADPEVAPAIAPAIVSASTSAPEPAK</sequence>
<evidence type="ECO:0000313" key="9">
    <source>
        <dbReference type="Proteomes" id="UP000015480"/>
    </source>
</evidence>
<feature type="transmembrane region" description="Helical" evidence="7">
    <location>
        <begin position="245"/>
        <end position="264"/>
    </location>
</feature>
<dbReference type="eggNOG" id="COG0477">
    <property type="taxonomic scope" value="Bacteria"/>
</dbReference>
<feature type="transmembrane region" description="Helical" evidence="7">
    <location>
        <begin position="88"/>
        <end position="113"/>
    </location>
</feature>
<evidence type="ECO:0000256" key="6">
    <source>
        <dbReference type="SAM" id="MobiDB-lite"/>
    </source>
</evidence>
<feature type="transmembrane region" description="Helical" evidence="7">
    <location>
        <begin position="411"/>
        <end position="428"/>
    </location>
</feature>
<reference evidence="8 9" key="1">
    <citation type="journal article" date="2014" name="BMC Genomics">
        <title>Architecture and functions of a multipartite genome of the methylotrophic bacterium Paracoccus aminophilus JCM 7686, containing primary and secondary chromids.</title>
        <authorList>
            <person name="Dziewit L."/>
            <person name="Czarnecki J."/>
            <person name="Wibberg D."/>
            <person name="Radlinska M."/>
            <person name="Mrozek P."/>
            <person name="Szymczak M."/>
            <person name="Schluter A."/>
            <person name="Puhler A."/>
            <person name="Bartosik D."/>
        </authorList>
    </citation>
    <scope>NUCLEOTIDE SEQUENCE [LARGE SCALE GENOMIC DNA]</scope>
    <source>
        <strain evidence="8">JCM 7686</strain>
    </source>
</reference>
<dbReference type="AlphaFoldDB" id="S5YQ40"/>
<keyword evidence="3 7" id="KW-0812">Transmembrane</keyword>
<dbReference type="Gene3D" id="1.20.1250.20">
    <property type="entry name" value="MFS general substrate transporter like domains"/>
    <property type="match status" value="1"/>
</dbReference>
<evidence type="ECO:0000256" key="7">
    <source>
        <dbReference type="SAM" id="Phobius"/>
    </source>
</evidence>
<evidence type="ECO:0000256" key="4">
    <source>
        <dbReference type="ARBA" id="ARBA00022989"/>
    </source>
</evidence>
<dbReference type="Proteomes" id="UP000015480">
    <property type="component" value="Chromosome"/>
</dbReference>
<feature type="transmembrane region" description="Helical" evidence="7">
    <location>
        <begin position="471"/>
        <end position="495"/>
    </location>
</feature>
<dbReference type="PANTHER" id="PTHR23501:SF191">
    <property type="entry name" value="VACUOLAR BASIC AMINO ACID TRANSPORTER 4"/>
    <property type="match status" value="1"/>
</dbReference>
<feature type="region of interest" description="Disordered" evidence="6">
    <location>
        <begin position="1"/>
        <end position="73"/>
    </location>
</feature>
<dbReference type="HOGENOM" id="CLU_023026_2_0_5"/>
<feature type="transmembrane region" description="Helical" evidence="7">
    <location>
        <begin position="156"/>
        <end position="175"/>
    </location>
</feature>